<dbReference type="SMART" id="SM00248">
    <property type="entry name" value="ANK"/>
    <property type="match status" value="3"/>
</dbReference>
<dbReference type="Proteomes" id="UP001147733">
    <property type="component" value="Unassembled WGS sequence"/>
</dbReference>
<protein>
    <submittedName>
        <fullName evidence="4">Pfs NACHT and ankyrin domain protein</fullName>
    </submittedName>
</protein>
<evidence type="ECO:0000313" key="5">
    <source>
        <dbReference type="Proteomes" id="UP001147733"/>
    </source>
</evidence>
<proteinExistence type="predicted"/>
<dbReference type="InterPro" id="IPR002110">
    <property type="entry name" value="Ankyrin_rpt"/>
</dbReference>
<evidence type="ECO:0000256" key="1">
    <source>
        <dbReference type="ARBA" id="ARBA00022737"/>
    </source>
</evidence>
<comment type="caution">
    <text evidence="4">The sequence shown here is derived from an EMBL/GenBank/DDBJ whole genome shotgun (WGS) entry which is preliminary data.</text>
</comment>
<keyword evidence="2 3" id="KW-0040">ANK repeat</keyword>
<dbReference type="PROSITE" id="PS50297">
    <property type="entry name" value="ANK_REP_REGION"/>
    <property type="match status" value="1"/>
</dbReference>
<dbReference type="AlphaFoldDB" id="A0A9W9TUU6"/>
<keyword evidence="1" id="KW-0677">Repeat</keyword>
<organism evidence="4 5">
    <name type="scientific">Penicillium citrinum</name>
    <dbReference type="NCBI Taxonomy" id="5077"/>
    <lineage>
        <taxon>Eukaryota</taxon>
        <taxon>Fungi</taxon>
        <taxon>Dikarya</taxon>
        <taxon>Ascomycota</taxon>
        <taxon>Pezizomycotina</taxon>
        <taxon>Eurotiomycetes</taxon>
        <taxon>Eurotiomycetidae</taxon>
        <taxon>Eurotiales</taxon>
        <taxon>Aspergillaceae</taxon>
        <taxon>Penicillium</taxon>
    </lineage>
</organism>
<evidence type="ECO:0000313" key="4">
    <source>
        <dbReference type="EMBL" id="KAJ5240339.1"/>
    </source>
</evidence>
<dbReference type="OrthoDB" id="4772757at2759"/>
<feature type="repeat" description="ANK" evidence="3">
    <location>
        <begin position="71"/>
        <end position="103"/>
    </location>
</feature>
<dbReference type="PROSITE" id="PS50088">
    <property type="entry name" value="ANK_REPEAT"/>
    <property type="match status" value="1"/>
</dbReference>
<evidence type="ECO:0000256" key="2">
    <source>
        <dbReference type="ARBA" id="ARBA00023043"/>
    </source>
</evidence>
<dbReference type="RefSeq" id="XP_056503344.1">
    <property type="nucleotide sequence ID" value="XM_056640850.1"/>
</dbReference>
<reference evidence="4" key="1">
    <citation type="submission" date="2022-11" db="EMBL/GenBank/DDBJ databases">
        <authorList>
            <person name="Petersen C."/>
        </authorList>
    </citation>
    <scope>NUCLEOTIDE SEQUENCE</scope>
    <source>
        <strain evidence="4">IBT 23319</strain>
    </source>
</reference>
<keyword evidence="5" id="KW-1185">Reference proteome</keyword>
<reference evidence="4" key="2">
    <citation type="journal article" date="2023" name="IMA Fungus">
        <title>Comparative genomic study of the Penicillium genus elucidates a diverse pangenome and 15 lateral gene transfer events.</title>
        <authorList>
            <person name="Petersen C."/>
            <person name="Sorensen T."/>
            <person name="Nielsen M.R."/>
            <person name="Sondergaard T.E."/>
            <person name="Sorensen J.L."/>
            <person name="Fitzpatrick D.A."/>
            <person name="Frisvad J.C."/>
            <person name="Nielsen K.L."/>
        </authorList>
    </citation>
    <scope>NUCLEOTIDE SEQUENCE</scope>
    <source>
        <strain evidence="4">IBT 23319</strain>
    </source>
</reference>
<dbReference type="GeneID" id="81380017"/>
<name>A0A9W9TUU6_PENCI</name>
<gene>
    <name evidence="4" type="ORF">N7469_001930</name>
</gene>
<dbReference type="Pfam" id="PF12796">
    <property type="entry name" value="Ank_2"/>
    <property type="match status" value="1"/>
</dbReference>
<dbReference type="Gene3D" id="1.25.40.20">
    <property type="entry name" value="Ankyrin repeat-containing domain"/>
    <property type="match status" value="1"/>
</dbReference>
<dbReference type="PANTHER" id="PTHR24171">
    <property type="entry name" value="ANKYRIN REPEAT DOMAIN-CONTAINING PROTEIN 39-RELATED"/>
    <property type="match status" value="1"/>
</dbReference>
<accession>A0A9W9TUU6</accession>
<evidence type="ECO:0000256" key="3">
    <source>
        <dbReference type="PROSITE-ProRule" id="PRU00023"/>
    </source>
</evidence>
<dbReference type="InterPro" id="IPR036770">
    <property type="entry name" value="Ankyrin_rpt-contain_sf"/>
</dbReference>
<dbReference type="SUPFAM" id="SSF48403">
    <property type="entry name" value="Ankyrin repeat"/>
    <property type="match status" value="1"/>
</dbReference>
<sequence>MARYAAEFWAFFEEEVTFQRWSRLYQADRGWDNDPGPPRASKLYYSCLNGLLAPVEDLISKGEDINAQGGRYGNALQAASFDGDREIVKLLLDKGADVNVQGGEHGNAPQAASSKGHREIVKLLLGQGPDVNVEGGEDGNTH</sequence>
<dbReference type="EMBL" id="JAPQKT010000002">
    <property type="protein sequence ID" value="KAJ5240339.1"/>
    <property type="molecule type" value="Genomic_DNA"/>
</dbReference>